<dbReference type="KEGG" id="csur:N24_2939"/>
<evidence type="ECO:0000256" key="2">
    <source>
        <dbReference type="ARBA" id="ARBA00007935"/>
    </source>
</evidence>
<feature type="transmembrane region" description="Helical" evidence="8">
    <location>
        <begin position="73"/>
        <end position="91"/>
    </location>
</feature>
<accession>A0A161JC05</accession>
<dbReference type="EMBL" id="AP017369">
    <property type="protein sequence ID" value="BAU97201.1"/>
    <property type="molecule type" value="Genomic_DNA"/>
</dbReference>
<feature type="transmembrane region" description="Helical" evidence="8">
    <location>
        <begin position="204"/>
        <end position="221"/>
    </location>
</feature>
<keyword evidence="6 8" id="KW-1133">Transmembrane helix</keyword>
<keyword evidence="3" id="KW-0813">Transport</keyword>
<dbReference type="CDD" id="cd06550">
    <property type="entry name" value="TM_ABC_iron-siderophores_like"/>
    <property type="match status" value="1"/>
</dbReference>
<evidence type="ECO:0000256" key="8">
    <source>
        <dbReference type="SAM" id="Phobius"/>
    </source>
</evidence>
<dbReference type="GO" id="GO:0005886">
    <property type="term" value="C:plasma membrane"/>
    <property type="evidence" value="ECO:0007669"/>
    <property type="project" value="UniProtKB-SubCell"/>
</dbReference>
<sequence length="340" mass="35460">MTMRVALGRVQVGVEKRTAFLALSLLLAAAVLAAYSVASGTINYSLSDVLSALALRGEDKTELVIWSIRLPRAVAAIAVGMALGAAGSVFQSISRNALGSPDVIGFTTGAATGAVLQIVLYNKGAAATALSAVIFGVITAVIVYLLSRNRGTTGGYRLVLIGIGVSAMLSALNTLLLAWGDLDLAVKARIWLSGSLNAREWQDVYPALIALIICLPLLIYYSRPLNILEMGDDQAKQLGINTEQLRLIVMVLGVLLTSVAVAAAGPIAFIALAAPQIVSRITAAARVQVICSGLFGAVLLLAADMISRNLPTSYAVPVGLTTGVIGGFYLLWILTRQKAV</sequence>
<feature type="transmembrane region" description="Helical" evidence="8">
    <location>
        <begin position="126"/>
        <end position="146"/>
    </location>
</feature>
<evidence type="ECO:0000256" key="5">
    <source>
        <dbReference type="ARBA" id="ARBA00022692"/>
    </source>
</evidence>
<feature type="transmembrane region" description="Helical" evidence="8">
    <location>
        <begin position="314"/>
        <end position="334"/>
    </location>
</feature>
<dbReference type="GO" id="GO:0022857">
    <property type="term" value="F:transmembrane transporter activity"/>
    <property type="evidence" value="ECO:0007669"/>
    <property type="project" value="InterPro"/>
</dbReference>
<comment type="similarity">
    <text evidence="2">Belongs to the binding-protein-dependent transport system permease family. FecCD subfamily.</text>
</comment>
<feature type="transmembrane region" description="Helical" evidence="8">
    <location>
        <begin position="103"/>
        <end position="120"/>
    </location>
</feature>
<dbReference type="PANTHER" id="PTHR30472:SF24">
    <property type="entry name" value="FERRIC ENTEROBACTIN TRANSPORT SYSTEM PERMEASE PROTEIN FEPG"/>
    <property type="match status" value="1"/>
</dbReference>
<dbReference type="InterPro" id="IPR037294">
    <property type="entry name" value="ABC_BtuC-like"/>
</dbReference>
<dbReference type="FunFam" id="1.10.3470.10:FF:000001">
    <property type="entry name" value="Vitamin B12 ABC transporter permease BtuC"/>
    <property type="match status" value="1"/>
</dbReference>
<evidence type="ECO:0000256" key="7">
    <source>
        <dbReference type="ARBA" id="ARBA00023136"/>
    </source>
</evidence>
<feature type="transmembrane region" description="Helical" evidence="8">
    <location>
        <begin position="283"/>
        <end position="302"/>
    </location>
</feature>
<feature type="transmembrane region" description="Helical" evidence="8">
    <location>
        <begin position="247"/>
        <end position="271"/>
    </location>
</feature>
<evidence type="ECO:0000256" key="1">
    <source>
        <dbReference type="ARBA" id="ARBA00004651"/>
    </source>
</evidence>
<evidence type="ECO:0000256" key="4">
    <source>
        <dbReference type="ARBA" id="ARBA00022475"/>
    </source>
</evidence>
<dbReference type="RefSeq" id="WP_096458857.1">
    <property type="nucleotide sequence ID" value="NZ_AP017369.1"/>
</dbReference>
<keyword evidence="7 8" id="KW-0472">Membrane</keyword>
<name>A0A161JC05_9CORY</name>
<evidence type="ECO:0000313" key="10">
    <source>
        <dbReference type="Proteomes" id="UP000218244"/>
    </source>
</evidence>
<evidence type="ECO:0000313" key="9">
    <source>
        <dbReference type="EMBL" id="BAU97201.1"/>
    </source>
</evidence>
<comment type="subcellular location">
    <subcellularLocation>
        <location evidence="1">Cell membrane</location>
        <topology evidence="1">Multi-pass membrane protein</topology>
    </subcellularLocation>
</comment>
<dbReference type="AlphaFoldDB" id="A0A161JC05"/>
<keyword evidence="4" id="KW-1003">Cell membrane</keyword>
<keyword evidence="5 8" id="KW-0812">Transmembrane</keyword>
<dbReference type="PANTHER" id="PTHR30472">
    <property type="entry name" value="FERRIC ENTEROBACTIN TRANSPORT SYSTEM PERMEASE PROTEIN"/>
    <property type="match status" value="1"/>
</dbReference>
<dbReference type="Proteomes" id="UP000218244">
    <property type="component" value="Chromosome"/>
</dbReference>
<dbReference type="SUPFAM" id="SSF81345">
    <property type="entry name" value="ABC transporter involved in vitamin B12 uptake, BtuC"/>
    <property type="match status" value="1"/>
</dbReference>
<proteinExistence type="inferred from homology"/>
<dbReference type="GO" id="GO:0033214">
    <property type="term" value="P:siderophore-iron import into cell"/>
    <property type="evidence" value="ECO:0007669"/>
    <property type="project" value="TreeGrafter"/>
</dbReference>
<dbReference type="Pfam" id="PF01032">
    <property type="entry name" value="FecCD"/>
    <property type="match status" value="1"/>
</dbReference>
<protein>
    <submittedName>
        <fullName evidence="9">Iron-siderophore uptake ABC transporter permease</fullName>
    </submittedName>
</protein>
<keyword evidence="10" id="KW-1185">Reference proteome</keyword>
<organism evidence="9 10">
    <name type="scientific">Corynebacterium suranareeae</name>
    <dbReference type="NCBI Taxonomy" id="2506452"/>
    <lineage>
        <taxon>Bacteria</taxon>
        <taxon>Bacillati</taxon>
        <taxon>Actinomycetota</taxon>
        <taxon>Actinomycetes</taxon>
        <taxon>Mycobacteriales</taxon>
        <taxon>Corynebacteriaceae</taxon>
        <taxon>Corynebacterium</taxon>
    </lineage>
</organism>
<dbReference type="Gene3D" id="1.10.3470.10">
    <property type="entry name" value="ABC transporter involved in vitamin B12 uptake, BtuC"/>
    <property type="match status" value="1"/>
</dbReference>
<evidence type="ECO:0000256" key="3">
    <source>
        <dbReference type="ARBA" id="ARBA00022448"/>
    </source>
</evidence>
<feature type="transmembrane region" description="Helical" evidence="8">
    <location>
        <begin position="158"/>
        <end position="179"/>
    </location>
</feature>
<evidence type="ECO:0000256" key="6">
    <source>
        <dbReference type="ARBA" id="ARBA00022989"/>
    </source>
</evidence>
<dbReference type="InterPro" id="IPR000522">
    <property type="entry name" value="ABC_transptr_permease_BtuC"/>
</dbReference>
<reference evidence="9 10" key="1">
    <citation type="submission" date="2016-02" db="EMBL/GenBank/DDBJ databases">
        <title>Corynebacterium glutamicum N24 whole genome sequencing project.</title>
        <authorList>
            <person name="Matsutani M."/>
            <person name="Nangtapong N."/>
            <person name="Yakushi T."/>
            <person name="Matsushita K."/>
        </authorList>
    </citation>
    <scope>NUCLEOTIDE SEQUENCE [LARGE SCALE GENOMIC DNA]</scope>
    <source>
        <strain evidence="9 10">N24</strain>
    </source>
</reference>
<gene>
    <name evidence="9" type="ORF">N24_2939</name>
</gene>